<protein>
    <submittedName>
        <fullName evidence="2">Anti-sigma regulatory factor</fullName>
    </submittedName>
</protein>
<reference evidence="2" key="1">
    <citation type="submission" date="2020-09" db="EMBL/GenBank/DDBJ databases">
        <title>A novel bacterium of genus Mangrovicoccus, isolated from South China Sea.</title>
        <authorList>
            <person name="Huang H."/>
            <person name="Mo K."/>
            <person name="Hu Y."/>
        </authorList>
    </citation>
    <scope>NUCLEOTIDE SEQUENCE</scope>
    <source>
        <strain evidence="2">HB182678</strain>
    </source>
</reference>
<dbReference type="EMBL" id="JACVXA010000060">
    <property type="protein sequence ID" value="MBE3639834.1"/>
    <property type="molecule type" value="Genomic_DNA"/>
</dbReference>
<dbReference type="InterPro" id="IPR003594">
    <property type="entry name" value="HATPase_dom"/>
</dbReference>
<evidence type="ECO:0000313" key="2">
    <source>
        <dbReference type="EMBL" id="MBE3639834.1"/>
    </source>
</evidence>
<gene>
    <name evidence="2" type="ORF">ICN82_16650</name>
</gene>
<dbReference type="Gene3D" id="3.30.565.10">
    <property type="entry name" value="Histidine kinase-like ATPase, C-terminal domain"/>
    <property type="match status" value="1"/>
</dbReference>
<keyword evidence="3" id="KW-1185">Reference proteome</keyword>
<accession>A0A8J6Z8G2</accession>
<sequence>MSPPVLPAEQVLRIARDGDIVAARQAGRLMASEIGFSRPEQALIATAISELTRNIVSYAGTGRLSCRAVQQPRRIGLRIIAEDQGPGIPDLEAALRDGYSTGNSLGLGLPGTRRIMDDFDIRSAPGQGVTVTVTKWTSC</sequence>
<comment type="caution">
    <text evidence="2">The sequence shown here is derived from an EMBL/GenBank/DDBJ whole genome shotgun (WGS) entry which is preliminary data.</text>
</comment>
<dbReference type="SUPFAM" id="SSF55874">
    <property type="entry name" value="ATPase domain of HSP90 chaperone/DNA topoisomerase II/histidine kinase"/>
    <property type="match status" value="1"/>
</dbReference>
<dbReference type="InterPro" id="IPR036890">
    <property type="entry name" value="HATPase_C_sf"/>
</dbReference>
<proteinExistence type="predicted"/>
<name>A0A8J6Z8G2_9RHOB</name>
<dbReference type="AlphaFoldDB" id="A0A8J6Z8G2"/>
<dbReference type="RefSeq" id="WP_193184963.1">
    <property type="nucleotide sequence ID" value="NZ_JACVXA010000060.1"/>
</dbReference>
<dbReference type="CDD" id="cd16934">
    <property type="entry name" value="HATPase_RsbT-like"/>
    <property type="match status" value="1"/>
</dbReference>
<dbReference type="Pfam" id="PF02518">
    <property type="entry name" value="HATPase_c"/>
    <property type="match status" value="1"/>
</dbReference>
<feature type="domain" description="Histidine kinase/HSP90-like ATPase" evidence="1">
    <location>
        <begin position="43"/>
        <end position="134"/>
    </location>
</feature>
<evidence type="ECO:0000259" key="1">
    <source>
        <dbReference type="Pfam" id="PF02518"/>
    </source>
</evidence>
<dbReference type="Proteomes" id="UP000609121">
    <property type="component" value="Unassembled WGS sequence"/>
</dbReference>
<evidence type="ECO:0000313" key="3">
    <source>
        <dbReference type="Proteomes" id="UP000609121"/>
    </source>
</evidence>
<organism evidence="2 3">
    <name type="scientific">Mangrovicoccus algicola</name>
    <dbReference type="NCBI Taxonomy" id="2771008"/>
    <lineage>
        <taxon>Bacteria</taxon>
        <taxon>Pseudomonadati</taxon>
        <taxon>Pseudomonadota</taxon>
        <taxon>Alphaproteobacteria</taxon>
        <taxon>Rhodobacterales</taxon>
        <taxon>Paracoccaceae</taxon>
        <taxon>Mangrovicoccus</taxon>
    </lineage>
</organism>